<dbReference type="EMBL" id="JABBWG010000004">
    <property type="protein sequence ID" value="KAG1823855.1"/>
    <property type="molecule type" value="Genomic_DNA"/>
</dbReference>
<sequence>MIAQHCAKSWIIHLKELSGVAVLNVQRGMKGHVIISSKSFAFNVLMPICVLFVGSLPPTCEWLRKHATPLIVHREKVRDALLWLKDNNKHYHDVTVDHENIDTLSESDIVPIHVEHVQTSEQHKSLTSQYDGIDNFPVDTEWMEGIFNKVIVMDIDPNAPAHGLQAVAMKHMKSKQDGFIQIPHGKQPVNEFSKLVLFPLMYPSLFPYGIGGFEDPSHKEKLSLKCHIKHFFALHDMHF</sequence>
<reference evidence="2" key="1">
    <citation type="journal article" date="2020" name="New Phytol.">
        <title>Comparative genomics reveals dynamic genome evolution in host specialist ectomycorrhizal fungi.</title>
        <authorList>
            <person name="Lofgren L.A."/>
            <person name="Nguyen N.H."/>
            <person name="Vilgalys R."/>
            <person name="Ruytinx J."/>
            <person name="Liao H.L."/>
            <person name="Branco S."/>
            <person name="Kuo A."/>
            <person name="LaButti K."/>
            <person name="Lipzen A."/>
            <person name="Andreopoulos W."/>
            <person name="Pangilinan J."/>
            <person name="Riley R."/>
            <person name="Hundley H."/>
            <person name="Na H."/>
            <person name="Barry K."/>
            <person name="Grigoriev I.V."/>
            <person name="Stajich J.E."/>
            <person name="Kennedy P.G."/>
        </authorList>
    </citation>
    <scope>NUCLEOTIDE SEQUENCE</scope>
    <source>
        <strain evidence="2">MN1</strain>
    </source>
</reference>
<dbReference type="Pfam" id="PF20209">
    <property type="entry name" value="DUF6570"/>
    <property type="match status" value="1"/>
</dbReference>
<proteinExistence type="predicted"/>
<gene>
    <name evidence="2" type="ORF">BJ212DRAFT_1444800</name>
</gene>
<comment type="caution">
    <text evidence="2">The sequence shown here is derived from an EMBL/GenBank/DDBJ whole genome shotgun (WGS) entry which is preliminary data.</text>
</comment>
<dbReference type="GeneID" id="64632024"/>
<dbReference type="InterPro" id="IPR046700">
    <property type="entry name" value="DUF6570"/>
</dbReference>
<evidence type="ECO:0000259" key="1">
    <source>
        <dbReference type="Pfam" id="PF20209"/>
    </source>
</evidence>
<accession>A0A9P7ELA6</accession>
<dbReference type="RefSeq" id="XP_041197915.1">
    <property type="nucleotide sequence ID" value="XM_041338008.1"/>
</dbReference>
<evidence type="ECO:0000313" key="2">
    <source>
        <dbReference type="EMBL" id="KAG1823855.1"/>
    </source>
</evidence>
<name>A0A9P7ELA6_9AGAM</name>
<dbReference type="OrthoDB" id="432234at2759"/>
<evidence type="ECO:0000313" key="3">
    <source>
        <dbReference type="Proteomes" id="UP000807769"/>
    </source>
</evidence>
<dbReference type="AlphaFoldDB" id="A0A9P7ELA6"/>
<organism evidence="2 3">
    <name type="scientific">Suillus subaureus</name>
    <dbReference type="NCBI Taxonomy" id="48587"/>
    <lineage>
        <taxon>Eukaryota</taxon>
        <taxon>Fungi</taxon>
        <taxon>Dikarya</taxon>
        <taxon>Basidiomycota</taxon>
        <taxon>Agaricomycotina</taxon>
        <taxon>Agaricomycetes</taxon>
        <taxon>Agaricomycetidae</taxon>
        <taxon>Boletales</taxon>
        <taxon>Suillineae</taxon>
        <taxon>Suillaceae</taxon>
        <taxon>Suillus</taxon>
    </lineage>
</organism>
<keyword evidence="3" id="KW-1185">Reference proteome</keyword>
<feature type="domain" description="DUF6570" evidence="1">
    <location>
        <begin position="1"/>
        <end position="102"/>
    </location>
</feature>
<dbReference type="Proteomes" id="UP000807769">
    <property type="component" value="Unassembled WGS sequence"/>
</dbReference>
<protein>
    <recommendedName>
        <fullName evidence="1">DUF6570 domain-containing protein</fullName>
    </recommendedName>
</protein>